<dbReference type="AlphaFoldDB" id="A0A8X6VQ72"/>
<evidence type="ECO:0000313" key="3">
    <source>
        <dbReference type="EMBL" id="GFY15680.1"/>
    </source>
</evidence>
<organism evidence="3 4">
    <name type="scientific">Trichonephila clavipes</name>
    <name type="common">Golden silk orbweaver</name>
    <name type="synonym">Nephila clavipes</name>
    <dbReference type="NCBI Taxonomy" id="2585209"/>
    <lineage>
        <taxon>Eukaryota</taxon>
        <taxon>Metazoa</taxon>
        <taxon>Ecdysozoa</taxon>
        <taxon>Arthropoda</taxon>
        <taxon>Chelicerata</taxon>
        <taxon>Arachnida</taxon>
        <taxon>Araneae</taxon>
        <taxon>Araneomorphae</taxon>
        <taxon>Entelegynae</taxon>
        <taxon>Araneoidea</taxon>
        <taxon>Nephilidae</taxon>
        <taxon>Trichonephila</taxon>
    </lineage>
</organism>
<feature type="domain" description="Helitron helicase-like" evidence="1">
    <location>
        <begin position="1"/>
        <end position="92"/>
    </location>
</feature>
<dbReference type="InterPro" id="IPR027417">
    <property type="entry name" value="P-loop_NTPase"/>
</dbReference>
<keyword evidence="3" id="KW-0378">Hydrolase</keyword>
<proteinExistence type="predicted"/>
<dbReference type="Pfam" id="PF14214">
    <property type="entry name" value="Helitron_like_N"/>
    <property type="match status" value="1"/>
</dbReference>
<dbReference type="EMBL" id="BMAU01021335">
    <property type="protein sequence ID" value="GFY15680.1"/>
    <property type="molecule type" value="Genomic_DNA"/>
</dbReference>
<sequence length="385" mass="44052">MHERIQDAMTYVQHFGQPDLFITFMCNPKWSEIVGLLNQGQKLHDIIARVFRVKVKHMMKFLTKGCIFGNVMCHMYTVEWLKCSLPHVHILLWLKDKIRPESIDKVICAELPNSNLDPALYEIIRTTMIHGPCGHINKSSPCMLNGICMKKYPRCFRNETQTGEDGYPQYCRSLEDGEVVRQIKENNVDNRRSSPAIIPSSLQSSWLAGKGCSLEEASISESPNKIREFFAIILVFCQVGVDCSPWLKERAILTRTNDSVNNINNFLSNKLTTKHAKYESVDSVMEAEDAVHYPVKFLNTLNPTGIPPHVLNLKIEAPIMLLHNLNPLKLCNGTKPQVKNLHNNVIEAMILTGKYEEEIVFIPRIPLIPFDYHFEFNILLQFAMA</sequence>
<dbReference type="InterPro" id="IPR025476">
    <property type="entry name" value="Helitron_helicase-like"/>
</dbReference>
<evidence type="ECO:0000259" key="1">
    <source>
        <dbReference type="Pfam" id="PF14214"/>
    </source>
</evidence>
<dbReference type="SUPFAM" id="SSF52540">
    <property type="entry name" value="P-loop containing nucleoside triphosphate hydrolases"/>
    <property type="match status" value="1"/>
</dbReference>
<keyword evidence="3" id="KW-0067">ATP-binding</keyword>
<gene>
    <name evidence="3" type="primary">AVEN_68853_1</name>
    <name evidence="3" type="ORF">TNCV_1283261</name>
</gene>
<keyword evidence="4" id="KW-1185">Reference proteome</keyword>
<reference evidence="3" key="1">
    <citation type="submission" date="2020-08" db="EMBL/GenBank/DDBJ databases">
        <title>Multicomponent nature underlies the extraordinary mechanical properties of spider dragline silk.</title>
        <authorList>
            <person name="Kono N."/>
            <person name="Nakamura H."/>
            <person name="Mori M."/>
            <person name="Yoshida Y."/>
            <person name="Ohtoshi R."/>
            <person name="Malay A.D."/>
            <person name="Moran D.A.P."/>
            <person name="Tomita M."/>
            <person name="Numata K."/>
            <person name="Arakawa K."/>
        </authorList>
    </citation>
    <scope>NUCLEOTIDE SEQUENCE</scope>
</reference>
<protein>
    <submittedName>
        <fullName evidence="3">ATP-dependent DNA helicase</fullName>
    </submittedName>
</protein>
<dbReference type="Proteomes" id="UP000887159">
    <property type="component" value="Unassembled WGS sequence"/>
</dbReference>
<accession>A0A8X6VQ72</accession>
<dbReference type="PANTHER" id="PTHR10492">
    <property type="match status" value="1"/>
</dbReference>
<comment type="caution">
    <text evidence="3">The sequence shown here is derived from an EMBL/GenBank/DDBJ whole genome shotgun (WGS) entry which is preliminary data.</text>
</comment>
<dbReference type="PANTHER" id="PTHR10492:SF57">
    <property type="entry name" value="ATP-DEPENDENT DNA HELICASE"/>
    <property type="match status" value="1"/>
</dbReference>
<evidence type="ECO:0000313" key="4">
    <source>
        <dbReference type="Proteomes" id="UP000887159"/>
    </source>
</evidence>
<feature type="domain" description="DNA helicase Pif1-like 2B" evidence="2">
    <location>
        <begin position="296"/>
        <end position="341"/>
    </location>
</feature>
<name>A0A8X6VQ72_TRICX</name>
<keyword evidence="3" id="KW-0347">Helicase</keyword>
<keyword evidence="3" id="KW-0547">Nucleotide-binding</keyword>
<evidence type="ECO:0000259" key="2">
    <source>
        <dbReference type="Pfam" id="PF21530"/>
    </source>
</evidence>
<dbReference type="Pfam" id="PF21530">
    <property type="entry name" value="Pif1_2B_dom"/>
    <property type="match status" value="1"/>
</dbReference>
<dbReference type="InterPro" id="IPR049163">
    <property type="entry name" value="Pif1-like_2B_dom"/>
</dbReference>
<dbReference type="GO" id="GO:0004386">
    <property type="term" value="F:helicase activity"/>
    <property type="evidence" value="ECO:0007669"/>
    <property type="project" value="UniProtKB-KW"/>
</dbReference>